<proteinExistence type="predicted"/>
<dbReference type="SUPFAM" id="SSF56672">
    <property type="entry name" value="DNA/RNA polymerases"/>
    <property type="match status" value="1"/>
</dbReference>
<organism evidence="1 2">
    <name type="scientific">Nosema granulosis</name>
    <dbReference type="NCBI Taxonomy" id="83296"/>
    <lineage>
        <taxon>Eukaryota</taxon>
        <taxon>Fungi</taxon>
        <taxon>Fungi incertae sedis</taxon>
        <taxon>Microsporidia</taxon>
        <taxon>Nosematidae</taxon>
        <taxon>Nosema</taxon>
    </lineage>
</organism>
<accession>A0A9P6KYM8</accession>
<dbReference type="Gene3D" id="3.30.70.270">
    <property type="match status" value="1"/>
</dbReference>
<sequence>MHLEIVMGRLRVSGQSLNRIERNFYKTEIKILGNIVLKGTIEPDPEKIRAIKSYPATTKIQELRSFLDMVNYCREFICGFASIVNPLYAILKGEAKKKQ</sequence>
<comment type="caution">
    <text evidence="1">The sequence shown here is derived from an EMBL/GenBank/DDBJ whole genome shotgun (WGS) entry which is preliminary data.</text>
</comment>
<dbReference type="OrthoDB" id="1750432at2759"/>
<dbReference type="EMBL" id="SBJO01000214">
    <property type="protein sequence ID" value="KAF9762085.1"/>
    <property type="molecule type" value="Genomic_DNA"/>
</dbReference>
<evidence type="ECO:0000313" key="1">
    <source>
        <dbReference type="EMBL" id="KAF9762085.1"/>
    </source>
</evidence>
<protein>
    <submittedName>
        <fullName evidence="1">Retrovirus-related Pol polyprotein from transposon gypsy</fullName>
    </submittedName>
</protein>
<dbReference type="AlphaFoldDB" id="A0A9P6KYM8"/>
<evidence type="ECO:0000313" key="2">
    <source>
        <dbReference type="Proteomes" id="UP000740883"/>
    </source>
</evidence>
<name>A0A9P6KYM8_9MICR</name>
<dbReference type="PANTHER" id="PTHR33064">
    <property type="entry name" value="POL PROTEIN"/>
    <property type="match status" value="1"/>
</dbReference>
<dbReference type="InterPro" id="IPR051320">
    <property type="entry name" value="Viral_Replic_Matur_Polypro"/>
</dbReference>
<reference evidence="1 2" key="1">
    <citation type="journal article" date="2020" name="Genome Biol. Evol.">
        <title>Comparative genomics of strictly vertically transmitted, feminizing microsporidia endosymbionts of amphipod crustaceans.</title>
        <authorList>
            <person name="Cormier A."/>
            <person name="Chebbi M.A."/>
            <person name="Giraud I."/>
            <person name="Wattier R."/>
            <person name="Teixeira M."/>
            <person name="Gilbert C."/>
            <person name="Rigaud T."/>
            <person name="Cordaux R."/>
        </authorList>
    </citation>
    <scope>NUCLEOTIDE SEQUENCE [LARGE SCALE GENOMIC DNA]</scope>
    <source>
        <strain evidence="1 2">Ou3-Ou53</strain>
    </source>
</reference>
<dbReference type="PANTHER" id="PTHR33064:SF37">
    <property type="entry name" value="RIBONUCLEASE H"/>
    <property type="match status" value="1"/>
</dbReference>
<dbReference type="InterPro" id="IPR043502">
    <property type="entry name" value="DNA/RNA_pol_sf"/>
</dbReference>
<gene>
    <name evidence="1" type="primary">pol_45</name>
    <name evidence="1" type="ORF">NGRA_2229</name>
</gene>
<dbReference type="InterPro" id="IPR043128">
    <property type="entry name" value="Rev_trsase/Diguanyl_cyclase"/>
</dbReference>
<dbReference type="Proteomes" id="UP000740883">
    <property type="component" value="Unassembled WGS sequence"/>
</dbReference>
<keyword evidence="2" id="KW-1185">Reference proteome</keyword>